<keyword evidence="2" id="KW-0677">Repeat</keyword>
<dbReference type="InterPro" id="IPR020472">
    <property type="entry name" value="WD40_PAC1"/>
</dbReference>
<dbReference type="PROSITE" id="PS50294">
    <property type="entry name" value="WD_REPEATS_REGION"/>
    <property type="match status" value="2"/>
</dbReference>
<dbReference type="PROSITE" id="PS00678">
    <property type="entry name" value="WD_REPEATS_1"/>
    <property type="match status" value="2"/>
</dbReference>
<organism evidence="4 5">
    <name type="scientific">Nannochloropsis gaditana</name>
    <dbReference type="NCBI Taxonomy" id="72520"/>
    <lineage>
        <taxon>Eukaryota</taxon>
        <taxon>Sar</taxon>
        <taxon>Stramenopiles</taxon>
        <taxon>Ochrophyta</taxon>
        <taxon>Eustigmatophyceae</taxon>
        <taxon>Eustigmatales</taxon>
        <taxon>Monodopsidaceae</taxon>
        <taxon>Nannochloropsis</taxon>
    </lineage>
</organism>
<dbReference type="SUPFAM" id="SSF50978">
    <property type="entry name" value="WD40 repeat-like"/>
    <property type="match status" value="1"/>
</dbReference>
<dbReference type="EMBL" id="AZIL01000116">
    <property type="protein sequence ID" value="EWM29795.1"/>
    <property type="molecule type" value="Genomic_DNA"/>
</dbReference>
<comment type="caution">
    <text evidence="4">The sequence shown here is derived from an EMBL/GenBank/DDBJ whole genome shotgun (WGS) entry which is preliminary data.</text>
</comment>
<evidence type="ECO:0000256" key="3">
    <source>
        <dbReference type="PROSITE-ProRule" id="PRU00221"/>
    </source>
</evidence>
<name>W7TRC1_9STRA</name>
<dbReference type="InterPro" id="IPR019775">
    <property type="entry name" value="WD40_repeat_CS"/>
</dbReference>
<keyword evidence="1 3" id="KW-0853">WD repeat</keyword>
<proteinExistence type="predicted"/>
<evidence type="ECO:0000256" key="1">
    <source>
        <dbReference type="ARBA" id="ARBA00022574"/>
    </source>
</evidence>
<protein>
    <submittedName>
        <fullName evidence="4">Rae1-like protein</fullName>
    </submittedName>
</protein>
<dbReference type="AlphaFoldDB" id="W7TRC1"/>
<feature type="repeat" description="WD" evidence="3">
    <location>
        <begin position="326"/>
        <end position="360"/>
    </location>
</feature>
<evidence type="ECO:0000256" key="2">
    <source>
        <dbReference type="ARBA" id="ARBA00022737"/>
    </source>
</evidence>
<dbReference type="PROSITE" id="PS50082">
    <property type="entry name" value="WD_REPEATS_2"/>
    <property type="match status" value="3"/>
</dbReference>
<dbReference type="Proteomes" id="UP000019335">
    <property type="component" value="Chromosome 2"/>
</dbReference>
<gene>
    <name evidence="4" type="ORF">Naga_100017g32</name>
</gene>
<dbReference type="Gene3D" id="2.130.10.10">
    <property type="entry name" value="YVTN repeat-like/Quinoprotein amine dehydrogenase"/>
    <property type="match status" value="1"/>
</dbReference>
<dbReference type="InterPro" id="IPR015943">
    <property type="entry name" value="WD40/YVTN_repeat-like_dom_sf"/>
</dbReference>
<dbReference type="InterPro" id="IPR001680">
    <property type="entry name" value="WD40_rpt"/>
</dbReference>
<feature type="repeat" description="WD" evidence="3">
    <location>
        <begin position="69"/>
        <end position="105"/>
    </location>
</feature>
<feature type="repeat" description="WD" evidence="3">
    <location>
        <begin position="172"/>
        <end position="213"/>
    </location>
</feature>
<reference evidence="4 5" key="1">
    <citation type="journal article" date="2014" name="Mol. Plant">
        <title>Chromosome Scale Genome Assembly and Transcriptome Profiling of Nannochloropsis gaditana in Nitrogen Depletion.</title>
        <authorList>
            <person name="Corteggiani Carpinelli E."/>
            <person name="Telatin A."/>
            <person name="Vitulo N."/>
            <person name="Forcato C."/>
            <person name="D'Angelo M."/>
            <person name="Schiavon R."/>
            <person name="Vezzi A."/>
            <person name="Giacometti G.M."/>
            <person name="Morosinotto T."/>
            <person name="Valle G."/>
        </authorList>
    </citation>
    <scope>NUCLEOTIDE SEQUENCE [LARGE SCALE GENOMIC DNA]</scope>
    <source>
        <strain evidence="4 5">B-31</strain>
    </source>
</reference>
<dbReference type="Pfam" id="PF00400">
    <property type="entry name" value="WD40"/>
    <property type="match status" value="3"/>
</dbReference>
<dbReference type="PANTHER" id="PTHR10971">
    <property type="entry name" value="MRNA EXPORT FACTOR AND BUB3"/>
    <property type="match status" value="1"/>
</dbReference>
<evidence type="ECO:0000313" key="5">
    <source>
        <dbReference type="Proteomes" id="UP000019335"/>
    </source>
</evidence>
<evidence type="ECO:0000313" key="4">
    <source>
        <dbReference type="EMBL" id="EWM29795.1"/>
    </source>
</evidence>
<dbReference type="PRINTS" id="PR00320">
    <property type="entry name" value="GPROTEINBRPT"/>
</dbReference>
<dbReference type="SMART" id="SM00320">
    <property type="entry name" value="WD40"/>
    <property type="match status" value="4"/>
</dbReference>
<sequence length="418" mass="45879">MNMQTALGLIMLNPYNANCIIMQGARDPLRFSLASFPSRQPKKAMSWGGLSSQTVGSTQPVASPDLKLPDTQADGISSLAFAPSETLNLVAAGSWDNSVRLWNLQEQASQGLGMASQGPGIMATPVGEIKHQGPVLDVCMSPEGNVFSAGCDNKAMMWTPNPAGGAPQTQQIAEHSAPIKCIAHVPQLPCIVTGSWDQTVKFWDMRQSSPAHQFQLPHKITAMDCRYPYLCVATSNKEVYVYNLAGGIRPLKPGGAPIQSQIKAFQTRCLSMFPDCSGFAIGNIEGRVAIHYIDHRQGDKTVEFAYKCHRIDAKDTPNKTAEIYAVNSISFHNRYGTFATAGADGSYAFWDKDKRQRLKAPTRFNAPISCASFNHRGDLYGYAVSYDWSKGSEHYNKQQPNDVFIHVVKEDEIKPKKK</sequence>
<keyword evidence="5" id="KW-1185">Reference proteome</keyword>
<dbReference type="OrthoDB" id="256303at2759"/>
<accession>W7TRC1</accession>
<dbReference type="InterPro" id="IPR036322">
    <property type="entry name" value="WD40_repeat_dom_sf"/>
</dbReference>